<dbReference type="InterPro" id="IPR001789">
    <property type="entry name" value="Sig_transdc_resp-reg_receiver"/>
</dbReference>
<feature type="modified residue" description="4-aspartylphosphate" evidence="2">
    <location>
        <position position="57"/>
    </location>
</feature>
<keyword evidence="1 2" id="KW-0597">Phosphoprotein</keyword>
<accession>A0A085W3Z5</accession>
<dbReference type="PATRIC" id="fig|394096.3.peg.7852"/>
<protein>
    <submittedName>
        <fullName evidence="4">Two-component system response regulator</fullName>
    </submittedName>
</protein>
<name>A0A085W3Z5_9BACT</name>
<dbReference type="OrthoDB" id="5524778at2"/>
<dbReference type="EMBL" id="JMCB01000022">
    <property type="protein sequence ID" value="KFE62408.1"/>
    <property type="molecule type" value="Genomic_DNA"/>
</dbReference>
<dbReference type="PANTHER" id="PTHR44591:SF3">
    <property type="entry name" value="RESPONSE REGULATORY DOMAIN-CONTAINING PROTEIN"/>
    <property type="match status" value="1"/>
</dbReference>
<sequence length="224" mass="24895">MAVEQLLVVEDDPAWRVSLRETARAEGCLVEVARDGEEALSYLSDRACPRPNLVVMDLMMPRVDGWELYGRMRADEELRHIPVLMMSVANQQVNLGGVVGFLRKTVPQDVMLGELRERLRRFDVLPPPVGTSQPYALRFTEESALALDTLPGPLRQLLRQRLYRAAELAGGELPLMSTWLMALPGTPPSLLVTSEGVRVVLEVDDGARQLIASVVIIPPHLPRS</sequence>
<dbReference type="Pfam" id="PF00072">
    <property type="entry name" value="Response_reg"/>
    <property type="match status" value="1"/>
</dbReference>
<dbReference type="SUPFAM" id="SSF52172">
    <property type="entry name" value="CheY-like"/>
    <property type="match status" value="1"/>
</dbReference>
<evidence type="ECO:0000259" key="3">
    <source>
        <dbReference type="PROSITE" id="PS50110"/>
    </source>
</evidence>
<dbReference type="GO" id="GO:0000160">
    <property type="term" value="P:phosphorelay signal transduction system"/>
    <property type="evidence" value="ECO:0007669"/>
    <property type="project" value="InterPro"/>
</dbReference>
<evidence type="ECO:0000313" key="5">
    <source>
        <dbReference type="Proteomes" id="UP000028725"/>
    </source>
</evidence>
<dbReference type="InterPro" id="IPR011006">
    <property type="entry name" value="CheY-like_superfamily"/>
</dbReference>
<comment type="caution">
    <text evidence="4">The sequence shown here is derived from an EMBL/GenBank/DDBJ whole genome shotgun (WGS) entry which is preliminary data.</text>
</comment>
<proteinExistence type="predicted"/>
<evidence type="ECO:0000256" key="2">
    <source>
        <dbReference type="PROSITE-ProRule" id="PRU00169"/>
    </source>
</evidence>
<feature type="domain" description="Response regulatory" evidence="3">
    <location>
        <begin position="5"/>
        <end position="119"/>
    </location>
</feature>
<dbReference type="SMART" id="SM00448">
    <property type="entry name" value="REC"/>
    <property type="match status" value="1"/>
</dbReference>
<organism evidence="4 5">
    <name type="scientific">Hyalangium minutum</name>
    <dbReference type="NCBI Taxonomy" id="394096"/>
    <lineage>
        <taxon>Bacteria</taxon>
        <taxon>Pseudomonadati</taxon>
        <taxon>Myxococcota</taxon>
        <taxon>Myxococcia</taxon>
        <taxon>Myxococcales</taxon>
        <taxon>Cystobacterineae</taxon>
        <taxon>Archangiaceae</taxon>
        <taxon>Hyalangium</taxon>
    </lineage>
</organism>
<keyword evidence="5" id="KW-1185">Reference proteome</keyword>
<dbReference type="PROSITE" id="PS50110">
    <property type="entry name" value="RESPONSE_REGULATORY"/>
    <property type="match status" value="1"/>
</dbReference>
<dbReference type="AlphaFoldDB" id="A0A085W3Z5"/>
<dbReference type="Proteomes" id="UP000028725">
    <property type="component" value="Unassembled WGS sequence"/>
</dbReference>
<evidence type="ECO:0000313" key="4">
    <source>
        <dbReference type="EMBL" id="KFE62408.1"/>
    </source>
</evidence>
<dbReference type="InterPro" id="IPR050595">
    <property type="entry name" value="Bact_response_regulator"/>
</dbReference>
<evidence type="ECO:0000256" key="1">
    <source>
        <dbReference type="ARBA" id="ARBA00022553"/>
    </source>
</evidence>
<reference evidence="4 5" key="1">
    <citation type="submission" date="2014-04" db="EMBL/GenBank/DDBJ databases">
        <title>Genome assembly of Hyalangium minutum DSM 14724.</title>
        <authorList>
            <person name="Sharma G."/>
            <person name="Subramanian S."/>
        </authorList>
    </citation>
    <scope>NUCLEOTIDE SEQUENCE [LARGE SCALE GENOMIC DNA]</scope>
    <source>
        <strain evidence="4 5">DSM 14724</strain>
    </source>
</reference>
<dbReference type="STRING" id="394096.DB31_4118"/>
<dbReference type="Gene3D" id="3.40.50.2300">
    <property type="match status" value="1"/>
</dbReference>
<gene>
    <name evidence="4" type="ORF">DB31_4118</name>
</gene>
<dbReference type="RefSeq" id="WP_044197568.1">
    <property type="nucleotide sequence ID" value="NZ_JMCB01000022.1"/>
</dbReference>
<dbReference type="PANTHER" id="PTHR44591">
    <property type="entry name" value="STRESS RESPONSE REGULATOR PROTEIN 1"/>
    <property type="match status" value="1"/>
</dbReference>